<dbReference type="PANTHER" id="PTHR30472">
    <property type="entry name" value="FERRIC ENTEROBACTIN TRANSPORT SYSTEM PERMEASE PROTEIN"/>
    <property type="match status" value="1"/>
</dbReference>
<evidence type="ECO:0000256" key="1">
    <source>
        <dbReference type="ARBA" id="ARBA00004651"/>
    </source>
</evidence>
<evidence type="ECO:0000313" key="9">
    <source>
        <dbReference type="EMBL" id="EOT29417.1"/>
    </source>
</evidence>
<name>S0JAT7_9ENTE</name>
<evidence type="ECO:0000256" key="8">
    <source>
        <dbReference type="SAM" id="Phobius"/>
    </source>
</evidence>
<dbReference type="PANTHER" id="PTHR30472:SF19">
    <property type="entry name" value="PETROBACTIN IMPORT SYSTEM PERMEASE PROTEIN YCLO"/>
    <property type="match status" value="1"/>
</dbReference>
<evidence type="ECO:0000256" key="5">
    <source>
        <dbReference type="ARBA" id="ARBA00022692"/>
    </source>
</evidence>
<dbReference type="Gene3D" id="1.10.3470.10">
    <property type="entry name" value="ABC transporter involved in vitamin B12 uptake, BtuC"/>
    <property type="match status" value="1"/>
</dbReference>
<dbReference type="RefSeq" id="WP_016175166.1">
    <property type="nucleotide sequence ID" value="NZ_KE136389.1"/>
</dbReference>
<dbReference type="GO" id="GO:0033214">
    <property type="term" value="P:siderophore-iron import into cell"/>
    <property type="evidence" value="ECO:0007669"/>
    <property type="project" value="TreeGrafter"/>
</dbReference>
<protein>
    <recommendedName>
        <fullName evidence="11">Iron ABC transporter system permease</fullName>
    </recommendedName>
</protein>
<dbReference type="PATRIC" id="fig|1139996.3.peg.1352"/>
<dbReference type="OrthoDB" id="9796260at2"/>
<dbReference type="HOGENOM" id="CLU_050494_0_0_9"/>
<feature type="transmembrane region" description="Helical" evidence="8">
    <location>
        <begin position="76"/>
        <end position="97"/>
    </location>
</feature>
<evidence type="ECO:0000256" key="4">
    <source>
        <dbReference type="ARBA" id="ARBA00022475"/>
    </source>
</evidence>
<dbReference type="Pfam" id="PF01032">
    <property type="entry name" value="FecCD"/>
    <property type="match status" value="1"/>
</dbReference>
<accession>S0JAT7</accession>
<feature type="transmembrane region" description="Helical" evidence="8">
    <location>
        <begin position="177"/>
        <end position="199"/>
    </location>
</feature>
<feature type="transmembrane region" description="Helical" evidence="8">
    <location>
        <begin position="103"/>
        <end position="125"/>
    </location>
</feature>
<organism evidence="9 10">
    <name type="scientific">Enterococcus saccharolyticus subsp. saccharolyticus ATCC 43076</name>
    <dbReference type="NCBI Taxonomy" id="1139996"/>
    <lineage>
        <taxon>Bacteria</taxon>
        <taxon>Bacillati</taxon>
        <taxon>Bacillota</taxon>
        <taxon>Bacilli</taxon>
        <taxon>Lactobacillales</taxon>
        <taxon>Enterococcaceae</taxon>
        <taxon>Enterococcus</taxon>
    </lineage>
</organism>
<evidence type="ECO:0000256" key="2">
    <source>
        <dbReference type="ARBA" id="ARBA00007935"/>
    </source>
</evidence>
<dbReference type="SUPFAM" id="SSF81345">
    <property type="entry name" value="ABC transporter involved in vitamin B12 uptake, BtuC"/>
    <property type="match status" value="1"/>
</dbReference>
<comment type="caution">
    <text evidence="9">The sequence shown here is derived from an EMBL/GenBank/DDBJ whole genome shotgun (WGS) entry which is preliminary data.</text>
</comment>
<dbReference type="InterPro" id="IPR000522">
    <property type="entry name" value="ABC_transptr_permease_BtuC"/>
</dbReference>
<dbReference type="eggNOG" id="COG4605">
    <property type="taxonomic scope" value="Bacteria"/>
</dbReference>
<evidence type="ECO:0000256" key="6">
    <source>
        <dbReference type="ARBA" id="ARBA00022989"/>
    </source>
</evidence>
<evidence type="ECO:0000313" key="10">
    <source>
        <dbReference type="Proteomes" id="UP000014136"/>
    </source>
</evidence>
<comment type="subcellular location">
    <subcellularLocation>
        <location evidence="1">Cell membrane</location>
        <topology evidence="1">Multi-pass membrane protein</topology>
    </subcellularLocation>
</comment>
<keyword evidence="6 8" id="KW-1133">Transmembrane helix</keyword>
<dbReference type="CDD" id="cd06550">
    <property type="entry name" value="TM_ABC_iron-siderophores_like"/>
    <property type="match status" value="1"/>
</dbReference>
<dbReference type="GO" id="GO:0005886">
    <property type="term" value="C:plasma membrane"/>
    <property type="evidence" value="ECO:0007669"/>
    <property type="project" value="UniProtKB-SubCell"/>
</dbReference>
<evidence type="ECO:0000256" key="7">
    <source>
        <dbReference type="ARBA" id="ARBA00023136"/>
    </source>
</evidence>
<feature type="transmembrane region" description="Helical" evidence="8">
    <location>
        <begin position="7"/>
        <end position="25"/>
    </location>
</feature>
<keyword evidence="4" id="KW-1003">Cell membrane</keyword>
<feature type="transmembrane region" description="Helical" evidence="8">
    <location>
        <begin position="45"/>
        <end position="64"/>
    </location>
</feature>
<dbReference type="STRING" id="41997.RV16_GL000200"/>
<keyword evidence="5 8" id="KW-0812">Transmembrane</keyword>
<dbReference type="AlphaFoldDB" id="S0JAT7"/>
<reference evidence="9 10" key="1">
    <citation type="submission" date="2013-03" db="EMBL/GenBank/DDBJ databases">
        <title>The Genome Sequence of Enterococcus saccharolyticus ATCC_43076 (Illumina only assembly).</title>
        <authorList>
            <consortium name="The Broad Institute Genomics Platform"/>
            <consortium name="The Broad Institute Genome Sequencing Center for Infectious Disease"/>
            <person name="Earl A."/>
            <person name="Russ C."/>
            <person name="Gilmore M."/>
            <person name="Surin D."/>
            <person name="Walker B."/>
            <person name="Young S."/>
            <person name="Zeng Q."/>
            <person name="Gargeya S."/>
            <person name="Fitzgerald M."/>
            <person name="Haas B."/>
            <person name="Abouelleil A."/>
            <person name="Allen A.W."/>
            <person name="Alvarado L."/>
            <person name="Arachchi H.M."/>
            <person name="Berlin A.M."/>
            <person name="Chapman S.B."/>
            <person name="Gainer-Dewar J."/>
            <person name="Goldberg J."/>
            <person name="Griggs A."/>
            <person name="Gujja S."/>
            <person name="Hansen M."/>
            <person name="Howarth C."/>
            <person name="Imamovic A."/>
            <person name="Ireland A."/>
            <person name="Larimer J."/>
            <person name="McCowan C."/>
            <person name="Murphy C."/>
            <person name="Pearson M."/>
            <person name="Poon T.W."/>
            <person name="Priest M."/>
            <person name="Roberts A."/>
            <person name="Saif S."/>
            <person name="Shea T."/>
            <person name="Sisk P."/>
            <person name="Sykes S."/>
            <person name="Wortman J."/>
            <person name="Nusbaum C."/>
            <person name="Birren B."/>
        </authorList>
    </citation>
    <scope>NUCLEOTIDE SEQUENCE [LARGE SCALE GENOMIC DNA]</scope>
    <source>
        <strain evidence="9 10">ATCC 43076</strain>
    </source>
</reference>
<proteinExistence type="inferred from homology"/>
<feature type="transmembrane region" description="Helical" evidence="8">
    <location>
        <begin position="239"/>
        <end position="260"/>
    </location>
</feature>
<keyword evidence="7 8" id="KW-0472">Membrane</keyword>
<evidence type="ECO:0000256" key="3">
    <source>
        <dbReference type="ARBA" id="ARBA00022448"/>
    </source>
</evidence>
<comment type="similarity">
    <text evidence="2">Belongs to the binding-protein-dependent transport system permease family. FecCD subfamily.</text>
</comment>
<feature type="transmembrane region" description="Helical" evidence="8">
    <location>
        <begin position="292"/>
        <end position="313"/>
    </location>
</feature>
<dbReference type="GO" id="GO:0022857">
    <property type="term" value="F:transmembrane transporter activity"/>
    <property type="evidence" value="ECO:0007669"/>
    <property type="project" value="InterPro"/>
</dbReference>
<keyword evidence="10" id="KW-1185">Reference proteome</keyword>
<dbReference type="InterPro" id="IPR037294">
    <property type="entry name" value="ABC_BtuC-like"/>
</dbReference>
<dbReference type="Proteomes" id="UP000014136">
    <property type="component" value="Unassembled WGS sequence"/>
</dbReference>
<evidence type="ECO:0008006" key="11">
    <source>
        <dbReference type="Google" id="ProtNLM"/>
    </source>
</evidence>
<sequence length="319" mass="35477">MKKNHFALKIGALFALCLVVVVVFLTYNTYGNWDFALKLRGKKILAFIFVALATSVSTIAFQTITRNQFLTPGILGLDNLYIMIQTLLFFFVGGIKMLSQESIWMFIANVGLMTILSVLFISFFMDKVTGNLFLLLMVGMISGTLFSSISTFIQVLMDPNEYDLLQGRLFASFSNVNSNYLMVAAAIIIVSVVVLWFVAPELDIMHIGRDHAVNLGISVNRLQTLCLFCISLLTGTATALVGPTVFLGFIVVTISYRLFATYQHKKLFIGSFLLGILLLVGGQFLVEQIFQWSTTISTVIQFVGGIFFLGKILSERKKV</sequence>
<feature type="transmembrane region" description="Helical" evidence="8">
    <location>
        <begin position="132"/>
        <end position="157"/>
    </location>
</feature>
<dbReference type="EMBL" id="AHYT01000004">
    <property type="protein sequence ID" value="EOT29417.1"/>
    <property type="molecule type" value="Genomic_DNA"/>
</dbReference>
<keyword evidence="3" id="KW-0813">Transport</keyword>
<gene>
    <name evidence="9" type="ORF">OMQ_01369</name>
</gene>
<feature type="transmembrane region" description="Helical" evidence="8">
    <location>
        <begin position="211"/>
        <end position="233"/>
    </location>
</feature>
<feature type="transmembrane region" description="Helical" evidence="8">
    <location>
        <begin position="267"/>
        <end position="286"/>
    </location>
</feature>